<dbReference type="RefSeq" id="XP_067716935.1">
    <property type="nucleotide sequence ID" value="XM_067860834.1"/>
</dbReference>
<reference evidence="1 2" key="1">
    <citation type="submission" date="2021-06" db="EMBL/GenBank/DDBJ databases">
        <title>Genome sequence of Babesia caballi.</title>
        <authorList>
            <person name="Yamagishi J."/>
            <person name="Kidaka T."/>
            <person name="Ochi A."/>
        </authorList>
    </citation>
    <scope>NUCLEOTIDE SEQUENCE [LARGE SCALE GENOMIC DNA]</scope>
    <source>
        <strain evidence="1">USDA-D6B2</strain>
    </source>
</reference>
<dbReference type="GeneID" id="94196347"/>
<gene>
    <name evidence="1" type="ORF">BcabD6B2_43010</name>
</gene>
<name>A0AAV4LYG2_BABCB</name>
<dbReference type="EMBL" id="BPLF01000003">
    <property type="protein sequence ID" value="GIX64866.1"/>
    <property type="molecule type" value="Genomic_DNA"/>
</dbReference>
<sequence length="142" mass="15484">MTLGDGARITARGFESLIQFLFKLTHKIGVGKLCGGGDGGELVNIFEQKGNAFTRLRTKMICNIAMTNHESFEILTTATTVDIHILPPALTVKLLTFPIQVSQPVVIKRQAAEEDLGSFSGITTLKTTTPRRLSTVIRQLVT</sequence>
<keyword evidence="2" id="KW-1185">Reference proteome</keyword>
<comment type="caution">
    <text evidence="1">The sequence shown here is derived from an EMBL/GenBank/DDBJ whole genome shotgun (WGS) entry which is preliminary data.</text>
</comment>
<dbReference type="Proteomes" id="UP001497744">
    <property type="component" value="Unassembled WGS sequence"/>
</dbReference>
<evidence type="ECO:0000313" key="1">
    <source>
        <dbReference type="EMBL" id="GIX64866.1"/>
    </source>
</evidence>
<evidence type="ECO:0000313" key="2">
    <source>
        <dbReference type="Proteomes" id="UP001497744"/>
    </source>
</evidence>
<accession>A0AAV4LYG2</accession>
<proteinExistence type="predicted"/>
<protein>
    <submittedName>
        <fullName evidence="1">Polyvinylalcohol dehydrogenase</fullName>
    </submittedName>
</protein>
<dbReference type="AlphaFoldDB" id="A0AAV4LYG2"/>
<organism evidence="1 2">
    <name type="scientific">Babesia caballi</name>
    <dbReference type="NCBI Taxonomy" id="5871"/>
    <lineage>
        <taxon>Eukaryota</taxon>
        <taxon>Sar</taxon>
        <taxon>Alveolata</taxon>
        <taxon>Apicomplexa</taxon>
        <taxon>Aconoidasida</taxon>
        <taxon>Piroplasmida</taxon>
        <taxon>Babesiidae</taxon>
        <taxon>Babesia</taxon>
    </lineage>
</organism>